<dbReference type="InterPro" id="IPR015943">
    <property type="entry name" value="WD40/YVTN_repeat-like_dom_sf"/>
</dbReference>
<dbReference type="Gene3D" id="2.130.10.10">
    <property type="entry name" value="YVTN repeat-like/Quinoprotein amine dehydrogenase"/>
    <property type="match status" value="1"/>
</dbReference>
<reference evidence="1 2" key="1">
    <citation type="journal article" date="2016" name="Front. Microbiol.">
        <title>Single-Cell (Meta-)Genomics of a Dimorphic Candidatus Thiomargarita nelsonii Reveals Genomic Plasticity.</title>
        <authorList>
            <person name="Flood B.E."/>
            <person name="Fliss P."/>
            <person name="Jones D.S."/>
            <person name="Dick G.J."/>
            <person name="Jain S."/>
            <person name="Kaster A.K."/>
            <person name="Winkel M."/>
            <person name="Mussmann M."/>
            <person name="Bailey J."/>
        </authorList>
    </citation>
    <scope>NUCLEOTIDE SEQUENCE [LARGE SCALE GENOMIC DNA]</scope>
    <source>
        <strain evidence="1">Hydrate Ridge</strain>
    </source>
</reference>
<gene>
    <name evidence="1" type="ORF">PN36_10885</name>
</gene>
<dbReference type="Proteomes" id="UP000030428">
    <property type="component" value="Unassembled WGS sequence"/>
</dbReference>
<protein>
    <submittedName>
        <fullName evidence="1">Uncharacterized protein</fullName>
    </submittedName>
</protein>
<keyword evidence="2" id="KW-1185">Reference proteome</keyword>
<sequence length="975" mass="111927">MTSTLLKILKIASFLGFLLSPAFTLASEWLHLSTDNFRFIYQKQHQSLLPRIIVGAEVSLHSLKKIFHYQPTEIITIIIRDYKDIGSGKATALPHNTVTLDVAPFDQSDYESTRFDDQFQWLFSHELVHIVIGDQASPTQLGLRRIFGKVMPIKDSPLTLPFSLLTNRGRFTPTWYQEGIAVFMETWLNGGYGRVLSSYDEMYFRTLTYENAPWQAWEDVDFNDDSFLLGSTAYLYGTRFMSHLTIQYGLQGLLQWVRLDPKQGHIHFHTKFQQIFGTSLEDAWALFLSKEKQFQQQNLKRIQKYPLSATQKITTPLGWVTRAYQNSDNSILLASLRPHHFTAIEQLDLKTGELKEIHTLATPTLIQVASTAFDKQKGTFFFTTHNEGGYRDLWTVDIQSGKSKRLFKDARLGNLAINPQNHALWGVQIRHSQSALVMSSFPYQKISPLILLPVGTILGHLQIHPNGKTMLATLRRGSGESEIISIDLIKLLTEKKFLYSTITNEGSPEHPSWGLDGKSIYWNAYTSGVSNIFRKQEGTDEIEVLSNTPTGLFHPLVLDQKRIFAYQFTNQGFQPVIIPNQPVDGVAAIHYRGQQVIEKNTELREWRLKPDPNILADKKLVGEKYHGWLNLQKTALIPTIASYGKQTALGLYGEMKDPLGEHRLYLKTGISEKENSDSGYDFHLDGGYEYLNRFQIGLQHLPTSFYDLANQREVRRVNNGIFTTYNKLWNYDRPKTLTQWFYLGWNQWKYDDFGKESTEETLTYGTGFQGINLRSTIGSVDAEKGYEWNAKLRKTHLTDDFATSATTLSGEINWFTPIFTPHNIFRVQTAAGKSWGDFIGAGLFYFEGFGDQLLEERTNRRYRQIENFSGLGDNSQIADRFAKFTVENIFPSVKIGKGFGDIYLKRADVSIFHQRLYSDFKDTSAQYYNLGFQSNWHLTNFYTIDATLSLGFARAWDQTGDSYDEFFLYIKLFRN</sequence>
<proteinExistence type="predicted"/>
<evidence type="ECO:0000313" key="2">
    <source>
        <dbReference type="Proteomes" id="UP000030428"/>
    </source>
</evidence>
<dbReference type="EMBL" id="JSZA02000033">
    <property type="protein sequence ID" value="TGO03205.1"/>
    <property type="molecule type" value="Genomic_DNA"/>
</dbReference>
<evidence type="ECO:0000313" key="1">
    <source>
        <dbReference type="EMBL" id="TGO03205.1"/>
    </source>
</evidence>
<dbReference type="AlphaFoldDB" id="A0A4E0QW46"/>
<comment type="caution">
    <text evidence="1">The sequence shown here is derived from an EMBL/GenBank/DDBJ whole genome shotgun (WGS) entry which is preliminary data.</text>
</comment>
<accession>A0A4E0QW46</accession>
<name>A0A4E0QW46_9GAMM</name>
<dbReference type="SUPFAM" id="SSF82171">
    <property type="entry name" value="DPP6 N-terminal domain-like"/>
    <property type="match status" value="1"/>
</dbReference>
<organism evidence="1 2">
    <name type="scientific">Candidatus Thiomargarita nelsonii</name>
    <dbReference type="NCBI Taxonomy" id="1003181"/>
    <lineage>
        <taxon>Bacteria</taxon>
        <taxon>Pseudomonadati</taxon>
        <taxon>Pseudomonadota</taxon>
        <taxon>Gammaproteobacteria</taxon>
        <taxon>Thiotrichales</taxon>
        <taxon>Thiotrichaceae</taxon>
        <taxon>Thiomargarita</taxon>
    </lineage>
</organism>